<dbReference type="PROSITE" id="PS01033">
    <property type="entry name" value="GLOBIN"/>
    <property type="match status" value="1"/>
</dbReference>
<evidence type="ECO:0000256" key="1">
    <source>
        <dbReference type="ARBA" id="ARBA00022448"/>
    </source>
</evidence>
<dbReference type="OrthoDB" id="436496at2759"/>
<dbReference type="GO" id="GO:0046872">
    <property type="term" value="F:metal ion binding"/>
    <property type="evidence" value="ECO:0007669"/>
    <property type="project" value="UniProtKB-KW"/>
</dbReference>
<dbReference type="PANTHER" id="PTHR47217">
    <property type="entry name" value="GLOBIN-LIKE PROTEIN"/>
    <property type="match status" value="1"/>
</dbReference>
<protein>
    <submittedName>
        <fullName evidence="9">Hemoglobin-3-like</fullName>
    </submittedName>
</protein>
<dbReference type="AlphaFoldDB" id="A0A8B8AZA2"/>
<keyword evidence="2 6" id="KW-0349">Heme</keyword>
<dbReference type="InterPro" id="IPR012292">
    <property type="entry name" value="Globin/Proto"/>
</dbReference>
<gene>
    <name evidence="9" type="primary">LOC111106181</name>
</gene>
<dbReference type="GO" id="GO:0020037">
    <property type="term" value="F:heme binding"/>
    <property type="evidence" value="ECO:0007669"/>
    <property type="project" value="InterPro"/>
</dbReference>
<evidence type="ECO:0000313" key="8">
    <source>
        <dbReference type="Proteomes" id="UP000694844"/>
    </source>
</evidence>
<keyword evidence="4" id="KW-0479">Metal-binding</keyword>
<organism evidence="8 9">
    <name type="scientific">Crassostrea virginica</name>
    <name type="common">Eastern oyster</name>
    <dbReference type="NCBI Taxonomy" id="6565"/>
    <lineage>
        <taxon>Eukaryota</taxon>
        <taxon>Metazoa</taxon>
        <taxon>Spiralia</taxon>
        <taxon>Lophotrochozoa</taxon>
        <taxon>Mollusca</taxon>
        <taxon>Bivalvia</taxon>
        <taxon>Autobranchia</taxon>
        <taxon>Pteriomorphia</taxon>
        <taxon>Ostreida</taxon>
        <taxon>Ostreoidea</taxon>
        <taxon>Ostreidae</taxon>
        <taxon>Crassostrea</taxon>
    </lineage>
</organism>
<dbReference type="GO" id="GO:0019825">
    <property type="term" value="F:oxygen binding"/>
    <property type="evidence" value="ECO:0007669"/>
    <property type="project" value="InterPro"/>
</dbReference>
<feature type="domain" description="Globin" evidence="7">
    <location>
        <begin position="13"/>
        <end position="162"/>
    </location>
</feature>
<dbReference type="GO" id="GO:0005344">
    <property type="term" value="F:oxygen carrier activity"/>
    <property type="evidence" value="ECO:0007669"/>
    <property type="project" value="UniProtKB-KW"/>
</dbReference>
<evidence type="ECO:0000256" key="5">
    <source>
        <dbReference type="ARBA" id="ARBA00023004"/>
    </source>
</evidence>
<dbReference type="KEGG" id="cvn:111106181"/>
<keyword evidence="5" id="KW-0408">Iron</keyword>
<dbReference type="PANTHER" id="PTHR47217:SF1">
    <property type="entry name" value="GLOBIN-LIKE PROTEIN"/>
    <property type="match status" value="1"/>
</dbReference>
<dbReference type="InterPro" id="IPR044399">
    <property type="entry name" value="Mb-like_M"/>
</dbReference>
<dbReference type="Proteomes" id="UP000694844">
    <property type="component" value="Chromosome 8"/>
</dbReference>
<evidence type="ECO:0000256" key="2">
    <source>
        <dbReference type="ARBA" id="ARBA00022617"/>
    </source>
</evidence>
<keyword evidence="8" id="KW-1185">Reference proteome</keyword>
<proteinExistence type="inferred from homology"/>
<dbReference type="InterPro" id="IPR000971">
    <property type="entry name" value="Globin"/>
</dbReference>
<evidence type="ECO:0000313" key="9">
    <source>
        <dbReference type="RefSeq" id="XP_022296446.1"/>
    </source>
</evidence>
<comment type="similarity">
    <text evidence="6">Belongs to the globin family.</text>
</comment>
<evidence type="ECO:0000259" key="7">
    <source>
        <dbReference type="PROSITE" id="PS01033"/>
    </source>
</evidence>
<sequence length="166" mass="18998">MTEDNNTKDPVTRLTEAEVKAIEDSWNILYRKEHRKENGFKMIIKLFTLHPASIERFPLYRDKTVEDIAEHPKLPALAMATMYTLASFVDNIHETDLLVELVKKLVVSHIKRGVSSEDFKLMYDVVPAWMKEILEDECTPLMLSSWGKFLGVVVAVMSGEEQNVAS</sequence>
<dbReference type="RefSeq" id="XP_022296446.1">
    <property type="nucleotide sequence ID" value="XM_022440738.1"/>
</dbReference>
<dbReference type="GeneID" id="111106181"/>
<evidence type="ECO:0000256" key="4">
    <source>
        <dbReference type="ARBA" id="ARBA00022723"/>
    </source>
</evidence>
<evidence type="ECO:0000256" key="6">
    <source>
        <dbReference type="RuleBase" id="RU000356"/>
    </source>
</evidence>
<reference evidence="9" key="1">
    <citation type="submission" date="2025-08" db="UniProtKB">
        <authorList>
            <consortium name="RefSeq"/>
        </authorList>
    </citation>
    <scope>IDENTIFICATION</scope>
    <source>
        <tissue evidence="9">Whole sample</tissue>
    </source>
</reference>
<dbReference type="InterPro" id="IPR009050">
    <property type="entry name" value="Globin-like_sf"/>
</dbReference>
<keyword evidence="3 6" id="KW-0561">Oxygen transport</keyword>
<accession>A0A8B8AZA2</accession>
<evidence type="ECO:0000256" key="3">
    <source>
        <dbReference type="ARBA" id="ARBA00022621"/>
    </source>
</evidence>
<name>A0A8B8AZA2_CRAVI</name>
<dbReference type="SUPFAM" id="SSF46458">
    <property type="entry name" value="Globin-like"/>
    <property type="match status" value="1"/>
</dbReference>
<dbReference type="Gene3D" id="1.10.490.10">
    <property type="entry name" value="Globins"/>
    <property type="match status" value="1"/>
</dbReference>
<keyword evidence="1 6" id="KW-0813">Transport</keyword>
<dbReference type="CDD" id="cd01040">
    <property type="entry name" value="Mb-like"/>
    <property type="match status" value="1"/>
</dbReference>
<dbReference type="Pfam" id="PF00042">
    <property type="entry name" value="Globin"/>
    <property type="match status" value="1"/>
</dbReference>